<evidence type="ECO:0000256" key="3">
    <source>
        <dbReference type="ARBA" id="ARBA00022679"/>
    </source>
</evidence>
<feature type="compositionally biased region" description="Low complexity" evidence="5">
    <location>
        <begin position="53"/>
        <end position="66"/>
    </location>
</feature>
<dbReference type="AlphaFoldDB" id="A0A553PQS7"/>
<dbReference type="GO" id="GO:0003841">
    <property type="term" value="F:1-acylglycerol-3-phosphate O-acyltransferase activity"/>
    <property type="evidence" value="ECO:0007669"/>
    <property type="project" value="UniProtKB-EC"/>
</dbReference>
<feature type="non-terminal residue" evidence="8">
    <location>
        <position position="1"/>
    </location>
</feature>
<evidence type="ECO:0000256" key="2">
    <source>
        <dbReference type="ARBA" id="ARBA00013211"/>
    </source>
</evidence>
<evidence type="ECO:0000256" key="5">
    <source>
        <dbReference type="SAM" id="MobiDB-lite"/>
    </source>
</evidence>
<feature type="domain" description="Phospholipid/glycerol acyltransferase" evidence="7">
    <location>
        <begin position="225"/>
        <end position="346"/>
    </location>
</feature>
<gene>
    <name evidence="8" type="ORF">TCAL_09799</name>
</gene>
<dbReference type="GO" id="GO:0006654">
    <property type="term" value="P:phosphatidic acid biosynthetic process"/>
    <property type="evidence" value="ECO:0007669"/>
    <property type="project" value="TreeGrafter"/>
</dbReference>
<dbReference type="InterPro" id="IPR002123">
    <property type="entry name" value="Plipid/glycerol_acylTrfase"/>
</dbReference>
<dbReference type="SUPFAM" id="SSF69593">
    <property type="entry name" value="Glycerol-3-phosphate (1)-acyltransferase"/>
    <property type="match status" value="1"/>
</dbReference>
<protein>
    <recommendedName>
        <fullName evidence="2">1-acylglycerol-3-phosphate O-acyltransferase</fullName>
        <ecNumber evidence="2">2.3.1.51</ecNumber>
    </recommendedName>
</protein>
<dbReference type="Pfam" id="PF01553">
    <property type="entry name" value="Acyltransferase"/>
    <property type="match status" value="1"/>
</dbReference>
<dbReference type="SMART" id="SM00563">
    <property type="entry name" value="PlsC"/>
    <property type="match status" value="1"/>
</dbReference>
<dbReference type="EMBL" id="VCGU01000002">
    <property type="protein sequence ID" value="TRY80042.1"/>
    <property type="molecule type" value="Genomic_DNA"/>
</dbReference>
<comment type="caution">
    <text evidence="8">The sequence shown here is derived from an EMBL/GenBank/DDBJ whole genome shotgun (WGS) entry which is preliminary data.</text>
</comment>
<keyword evidence="9" id="KW-1185">Reference proteome</keyword>
<evidence type="ECO:0000256" key="1">
    <source>
        <dbReference type="ARBA" id="ARBA00004728"/>
    </source>
</evidence>
<proteinExistence type="predicted"/>
<keyword evidence="4" id="KW-0012">Acyltransferase</keyword>
<dbReference type="STRING" id="6832.A0A553PQS7"/>
<keyword evidence="3" id="KW-0808">Transferase</keyword>
<evidence type="ECO:0000256" key="4">
    <source>
        <dbReference type="ARBA" id="ARBA00023315"/>
    </source>
</evidence>
<dbReference type="PANTHER" id="PTHR10434">
    <property type="entry name" value="1-ACYL-SN-GLYCEROL-3-PHOSPHATE ACYLTRANSFERASE"/>
    <property type="match status" value="1"/>
</dbReference>
<dbReference type="EC" id="2.3.1.51" evidence="2"/>
<evidence type="ECO:0000313" key="8">
    <source>
        <dbReference type="EMBL" id="TRY80042.1"/>
    </source>
</evidence>
<dbReference type="GO" id="GO:0005783">
    <property type="term" value="C:endoplasmic reticulum"/>
    <property type="evidence" value="ECO:0007669"/>
    <property type="project" value="TreeGrafter"/>
</dbReference>
<evidence type="ECO:0000259" key="7">
    <source>
        <dbReference type="SMART" id="SM00563"/>
    </source>
</evidence>
<keyword evidence="6" id="KW-0812">Transmembrane</keyword>
<dbReference type="PANTHER" id="PTHR10434:SF11">
    <property type="entry name" value="1-ACYL-SN-GLYCEROL-3-PHOSPHATE ACYLTRANSFERASE"/>
    <property type="match status" value="1"/>
</dbReference>
<dbReference type="Proteomes" id="UP000318571">
    <property type="component" value="Chromosome 6"/>
</dbReference>
<organism evidence="8 9">
    <name type="scientific">Tigriopus californicus</name>
    <name type="common">Marine copepod</name>
    <dbReference type="NCBI Taxonomy" id="6832"/>
    <lineage>
        <taxon>Eukaryota</taxon>
        <taxon>Metazoa</taxon>
        <taxon>Ecdysozoa</taxon>
        <taxon>Arthropoda</taxon>
        <taxon>Crustacea</taxon>
        <taxon>Multicrustacea</taxon>
        <taxon>Hexanauplia</taxon>
        <taxon>Copepoda</taxon>
        <taxon>Harpacticoida</taxon>
        <taxon>Harpacticidae</taxon>
        <taxon>Tigriopus</taxon>
    </lineage>
</organism>
<comment type="pathway">
    <text evidence="1">Phospholipid metabolism; CDP-diacylglycerol biosynthesis; CDP-diacylglycerol from sn-glycerol 3-phosphate: step 2/3.</text>
</comment>
<evidence type="ECO:0000313" key="9">
    <source>
        <dbReference type="Proteomes" id="UP000318571"/>
    </source>
</evidence>
<evidence type="ECO:0000256" key="6">
    <source>
        <dbReference type="SAM" id="Phobius"/>
    </source>
</evidence>
<keyword evidence="6" id="KW-1133">Transmembrane helix</keyword>
<sequence length="470" mass="52642">GGKPINIQNVVVCSKHFKPEDFESESNYAESPLTKRIHKPHAIPRKLPGCGYLSKPSTTPRSSKSLSENRLAKSNQDIWNLNNNLMLVDEVPSLDDLKGKLDSTCISSKIYVQDLEESFEFIYLIHTASVENIKLQWWLGPAVLIGAPVILYDCSSTFRYYTRISLYYLSLSTVSSVLIPIVAFRPRDVHNMVIGARIMRWISSKLLGLRYHIQPNPHLARDQTYMIVVNHQHSIDVLGLFEMWPVMGKCTTLAKRSLLYFSGPFGLMAWLSGTTFINRDDKVEARNILADTVLKSKESNIKVLVFPEGTRNHTPGQRDLLAFRRGAFAAAIQAQVPILPVVISHYESLDTRHRILEPADIKIHVLEPFETEDVEGAKPKKLFCNSSGGGGNAPGRPGTGTIGPDPPGWPSIAPCLPWDLPHRMVIFLPLITNLLKVSLAAVSASDLFVYWTNAQPCFWTTVMLRTSPNW</sequence>
<accession>A0A553PQS7</accession>
<feature type="transmembrane region" description="Helical" evidence="6">
    <location>
        <begin position="135"/>
        <end position="154"/>
    </location>
</feature>
<feature type="region of interest" description="Disordered" evidence="5">
    <location>
        <begin position="49"/>
        <end position="69"/>
    </location>
</feature>
<name>A0A553PQS7_TIGCA</name>
<keyword evidence="6" id="KW-0472">Membrane</keyword>
<dbReference type="CDD" id="cd07989">
    <property type="entry name" value="LPLAT_AGPAT-like"/>
    <property type="match status" value="1"/>
</dbReference>
<feature type="transmembrane region" description="Helical" evidence="6">
    <location>
        <begin position="166"/>
        <end position="184"/>
    </location>
</feature>
<reference evidence="8 9" key="1">
    <citation type="journal article" date="2018" name="Nat. Ecol. Evol.">
        <title>Genomic signatures of mitonuclear coevolution across populations of Tigriopus californicus.</title>
        <authorList>
            <person name="Barreto F.S."/>
            <person name="Watson E.T."/>
            <person name="Lima T.G."/>
            <person name="Willett C.S."/>
            <person name="Edmands S."/>
            <person name="Li W."/>
            <person name="Burton R.S."/>
        </authorList>
    </citation>
    <scope>NUCLEOTIDE SEQUENCE [LARGE SCALE GENOMIC DNA]</scope>
    <source>
        <strain evidence="8 9">San Diego</strain>
    </source>
</reference>